<evidence type="ECO:0000256" key="3">
    <source>
        <dbReference type="ARBA" id="ARBA00005708"/>
    </source>
</evidence>
<dbReference type="Proteomes" id="UP001220064">
    <property type="component" value="Chromosome"/>
</dbReference>
<dbReference type="EMBL" id="CP063189">
    <property type="protein sequence ID" value="WCZ33227.1"/>
    <property type="molecule type" value="Genomic_DNA"/>
</dbReference>
<dbReference type="SMART" id="SM00905">
    <property type="entry name" value="FolB"/>
    <property type="match status" value="1"/>
</dbReference>
<dbReference type="InterPro" id="IPR006157">
    <property type="entry name" value="FolB_dom"/>
</dbReference>
<protein>
    <recommendedName>
        <fullName evidence="6">7,8-dihydroneopterin aldolase</fullName>
        <ecNumber evidence="6">4.1.2.25</ecNumber>
    </recommendedName>
</protein>
<accession>A0ABY7UCQ5</accession>
<comment type="catalytic activity">
    <reaction evidence="1 6">
        <text>7,8-dihydroneopterin = 6-hydroxymethyl-7,8-dihydropterin + glycolaldehyde</text>
        <dbReference type="Rhea" id="RHEA:10540"/>
        <dbReference type="ChEBI" id="CHEBI:17001"/>
        <dbReference type="ChEBI" id="CHEBI:17071"/>
        <dbReference type="ChEBI" id="CHEBI:44841"/>
        <dbReference type="EC" id="4.1.2.25"/>
    </reaction>
</comment>
<dbReference type="NCBIfam" id="TIGR00525">
    <property type="entry name" value="folB"/>
    <property type="match status" value="1"/>
</dbReference>
<dbReference type="PANTHER" id="PTHR42844:SF1">
    <property type="entry name" value="DIHYDRONEOPTERIN ALDOLASE 1-RELATED"/>
    <property type="match status" value="1"/>
</dbReference>
<sequence>MADRIELTGLQCYGYHGVLPHEREHGQTFTVDITCWAELAPAAQGDDLTQTINYAELAEMAAGVVEGEPRQLIETVAADIAERAMADYDLLHAVEVTVHKPHAPIPRTFADVAVVARRSRKRAAGANAPTARIADAPTPRHGGAPTARESGARAEAPTKAGE</sequence>
<evidence type="ECO:0000256" key="4">
    <source>
        <dbReference type="ARBA" id="ARBA00022909"/>
    </source>
</evidence>
<reference evidence="9 10" key="1">
    <citation type="submission" date="2020-10" db="EMBL/GenBank/DDBJ databases">
        <title>Complete genome sequence of Corynebacterium massiliense DSM 45435, type strain of Corynebacterium massiliense.</title>
        <authorList>
            <person name="Busche T."/>
            <person name="Kalinowski J."/>
            <person name="Ruckert C."/>
        </authorList>
    </citation>
    <scope>NUCLEOTIDE SEQUENCE [LARGE SCALE GENOMIC DNA]</scope>
    <source>
        <strain evidence="9 10">DSM 45435</strain>
    </source>
</reference>
<dbReference type="Pfam" id="PF02152">
    <property type="entry name" value="FolB"/>
    <property type="match status" value="1"/>
</dbReference>
<dbReference type="InterPro" id="IPR006156">
    <property type="entry name" value="Dihydroneopterin_aldolase"/>
</dbReference>
<dbReference type="Gene3D" id="3.30.1130.10">
    <property type="match status" value="1"/>
</dbReference>
<evidence type="ECO:0000259" key="8">
    <source>
        <dbReference type="SMART" id="SM00905"/>
    </source>
</evidence>
<feature type="region of interest" description="Disordered" evidence="7">
    <location>
        <begin position="121"/>
        <end position="162"/>
    </location>
</feature>
<comment type="similarity">
    <text evidence="3 6">Belongs to the DHNA family.</text>
</comment>
<dbReference type="InterPro" id="IPR043133">
    <property type="entry name" value="GTP-CH-I_C/QueF"/>
</dbReference>
<feature type="domain" description="Dihydroneopterin aldolase/epimerase" evidence="8">
    <location>
        <begin position="5"/>
        <end position="118"/>
    </location>
</feature>
<comment type="pathway">
    <text evidence="2 6">Cofactor biosynthesis; tetrahydrofolate biosynthesis; 2-amino-4-hydroxy-6-hydroxymethyl-7,8-dihydropteridine diphosphate from 7,8-dihydroneopterin triphosphate: step 3/4.</text>
</comment>
<evidence type="ECO:0000256" key="6">
    <source>
        <dbReference type="RuleBase" id="RU362079"/>
    </source>
</evidence>
<evidence type="ECO:0000256" key="7">
    <source>
        <dbReference type="SAM" id="MobiDB-lite"/>
    </source>
</evidence>
<dbReference type="PANTHER" id="PTHR42844">
    <property type="entry name" value="DIHYDRONEOPTERIN ALDOLASE 1-RELATED"/>
    <property type="match status" value="1"/>
</dbReference>
<dbReference type="NCBIfam" id="TIGR00526">
    <property type="entry name" value="folB_dom"/>
    <property type="match status" value="1"/>
</dbReference>
<organism evidence="9 10">
    <name type="scientific">Corynebacterium massiliense DSM 45435</name>
    <dbReference type="NCBI Taxonomy" id="1121364"/>
    <lineage>
        <taxon>Bacteria</taxon>
        <taxon>Bacillati</taxon>
        <taxon>Actinomycetota</taxon>
        <taxon>Actinomycetes</taxon>
        <taxon>Mycobacteriales</taxon>
        <taxon>Corynebacteriaceae</taxon>
        <taxon>Corynebacterium</taxon>
    </lineage>
</organism>
<evidence type="ECO:0000256" key="1">
    <source>
        <dbReference type="ARBA" id="ARBA00001353"/>
    </source>
</evidence>
<name>A0ABY7UCQ5_9CORY</name>
<evidence type="ECO:0000256" key="5">
    <source>
        <dbReference type="ARBA" id="ARBA00023239"/>
    </source>
</evidence>
<gene>
    <name evidence="9" type="primary">folB</name>
    <name evidence="9" type="ORF">CMASS_09075</name>
</gene>
<evidence type="ECO:0000313" key="10">
    <source>
        <dbReference type="Proteomes" id="UP001220064"/>
    </source>
</evidence>
<keyword evidence="10" id="KW-1185">Reference proteome</keyword>
<dbReference type="GO" id="GO:0004150">
    <property type="term" value="F:dihydroneopterin aldolase activity"/>
    <property type="evidence" value="ECO:0007669"/>
    <property type="project" value="UniProtKB-EC"/>
</dbReference>
<dbReference type="EC" id="4.1.2.25" evidence="6"/>
<dbReference type="CDD" id="cd00534">
    <property type="entry name" value="DHNA_DHNTPE"/>
    <property type="match status" value="1"/>
</dbReference>
<proteinExistence type="inferred from homology"/>
<keyword evidence="4 6" id="KW-0289">Folate biosynthesis</keyword>
<evidence type="ECO:0000313" key="9">
    <source>
        <dbReference type="EMBL" id="WCZ33227.1"/>
    </source>
</evidence>
<dbReference type="RefSeq" id="WP_022862927.1">
    <property type="nucleotide sequence ID" value="NZ_ATVG01000005.1"/>
</dbReference>
<comment type="function">
    <text evidence="6">Catalyzes the conversion of 7,8-dihydroneopterin to 6-hydroxymethyl-7,8-dihydropterin.</text>
</comment>
<dbReference type="SUPFAM" id="SSF55620">
    <property type="entry name" value="Tetrahydrobiopterin biosynthesis enzymes-like"/>
    <property type="match status" value="1"/>
</dbReference>
<keyword evidence="5 6" id="KW-0456">Lyase</keyword>
<evidence type="ECO:0000256" key="2">
    <source>
        <dbReference type="ARBA" id="ARBA00005013"/>
    </source>
</evidence>